<sequence>MSNLSIPKDNYTTQISLPLGVKEEKVTTRKSYPPSFQPYNNKQNQIVFDIQELIPENHVACVIDEMIESIPDERLFSYYSGGGDLSLHFL</sequence>
<accession>A0A848CYL1</accession>
<dbReference type="RefSeq" id="WP_168975060.1">
    <property type="nucleotide sequence ID" value="NZ_JABAGO010000012.1"/>
</dbReference>
<reference evidence="1 2" key="1">
    <citation type="submission" date="2020-04" db="EMBL/GenBank/DDBJ databases">
        <authorList>
            <person name="Hitch T.C.A."/>
            <person name="Wylensek D."/>
            <person name="Clavel T."/>
        </authorList>
    </citation>
    <scope>NUCLEOTIDE SEQUENCE [LARGE SCALE GENOMIC DNA]</scope>
    <source>
        <strain evidence="1 2">WB01_D5_05</strain>
    </source>
</reference>
<gene>
    <name evidence="1" type="ORF">HF838_08710</name>
</gene>
<organism evidence="1 2">
    <name type="scientific">Aneurinibacillus aneurinilyticus</name>
    <name type="common">Bacillus aneurinolyticus</name>
    <dbReference type="NCBI Taxonomy" id="1391"/>
    <lineage>
        <taxon>Bacteria</taxon>
        <taxon>Bacillati</taxon>
        <taxon>Bacillota</taxon>
        <taxon>Bacilli</taxon>
        <taxon>Bacillales</taxon>
        <taxon>Paenibacillaceae</taxon>
        <taxon>Aneurinibacillus group</taxon>
        <taxon>Aneurinibacillus</taxon>
    </lineage>
</organism>
<protein>
    <submittedName>
        <fullName evidence="1">Transposase</fullName>
    </submittedName>
</protein>
<dbReference type="EMBL" id="JABAGO010000012">
    <property type="protein sequence ID" value="NME98340.1"/>
    <property type="molecule type" value="Genomic_DNA"/>
</dbReference>
<evidence type="ECO:0000313" key="2">
    <source>
        <dbReference type="Proteomes" id="UP000561326"/>
    </source>
</evidence>
<evidence type="ECO:0000313" key="1">
    <source>
        <dbReference type="EMBL" id="NME98340.1"/>
    </source>
</evidence>
<proteinExistence type="predicted"/>
<name>A0A848CYL1_ANEAE</name>
<dbReference type="AlphaFoldDB" id="A0A848CYL1"/>
<comment type="caution">
    <text evidence="1">The sequence shown here is derived from an EMBL/GenBank/DDBJ whole genome shotgun (WGS) entry which is preliminary data.</text>
</comment>
<dbReference type="Proteomes" id="UP000561326">
    <property type="component" value="Unassembled WGS sequence"/>
</dbReference>